<keyword evidence="3" id="KW-1185">Reference proteome</keyword>
<feature type="compositionally biased region" description="Basic residues" evidence="1">
    <location>
        <begin position="535"/>
        <end position="549"/>
    </location>
</feature>
<gene>
    <name evidence="2" type="ORF">GCM10009564_10250</name>
</gene>
<dbReference type="Proteomes" id="UP001501072">
    <property type="component" value="Unassembled WGS sequence"/>
</dbReference>
<evidence type="ECO:0000256" key="1">
    <source>
        <dbReference type="SAM" id="MobiDB-lite"/>
    </source>
</evidence>
<evidence type="ECO:0000313" key="3">
    <source>
        <dbReference type="Proteomes" id="UP001501072"/>
    </source>
</evidence>
<dbReference type="EMBL" id="BAAAHU010000006">
    <property type="protein sequence ID" value="GAA1005461.1"/>
    <property type="molecule type" value="Genomic_DNA"/>
</dbReference>
<accession>A0ABN1SUM0</accession>
<evidence type="ECO:0000313" key="2">
    <source>
        <dbReference type="EMBL" id="GAA1005461.1"/>
    </source>
</evidence>
<feature type="compositionally biased region" description="Basic and acidic residues" evidence="1">
    <location>
        <begin position="461"/>
        <end position="479"/>
    </location>
</feature>
<comment type="caution">
    <text evidence="2">The sequence shown here is derived from an EMBL/GenBank/DDBJ whole genome shotgun (WGS) entry which is preliminary data.</text>
</comment>
<feature type="region of interest" description="Disordered" evidence="1">
    <location>
        <begin position="461"/>
        <end position="549"/>
    </location>
</feature>
<protein>
    <submittedName>
        <fullName evidence="2">Uncharacterized protein</fullName>
    </submittedName>
</protein>
<name>A0ABN1SUM0_9ACTN</name>
<reference evidence="2 3" key="1">
    <citation type="journal article" date="2019" name="Int. J. Syst. Evol. Microbiol.">
        <title>The Global Catalogue of Microorganisms (GCM) 10K type strain sequencing project: providing services to taxonomists for standard genome sequencing and annotation.</title>
        <authorList>
            <consortium name="The Broad Institute Genomics Platform"/>
            <consortium name="The Broad Institute Genome Sequencing Center for Infectious Disease"/>
            <person name="Wu L."/>
            <person name="Ma J."/>
        </authorList>
    </citation>
    <scope>NUCLEOTIDE SEQUENCE [LARGE SCALE GENOMIC DNA]</scope>
    <source>
        <strain evidence="2 3">JCM 11269</strain>
    </source>
</reference>
<organism evidence="2 3">
    <name type="scientific">Streptomyces thermogriseus</name>
    <dbReference type="NCBI Taxonomy" id="75292"/>
    <lineage>
        <taxon>Bacteria</taxon>
        <taxon>Bacillati</taxon>
        <taxon>Actinomycetota</taxon>
        <taxon>Actinomycetes</taxon>
        <taxon>Kitasatosporales</taxon>
        <taxon>Streptomycetaceae</taxon>
        <taxon>Streptomyces</taxon>
    </lineage>
</organism>
<sequence>MPGLGRRPFAFRRRDRLTGGRESGLRLGEGRPGLLVAGGELLVVGVEAVDLGLEGLVLLLGAGGPLPGLVPGRGQPVDLGLGGGGARTGRVHLAVEPGQALAAVGDGTRRVLQTALLDGELAFQLGTVGDGVLQRPPGRLEGRLELGLLLTDAGGLALQVLRVASAPFLGRRGGGALHTRVGERDRAAHAFGELGQLVPGLLGALQARGEPAHLVLQQGLALQGLPQLLLGGLLALPQGRLVGDLGLQVLPEAYEVVGQQAQTGVAEVGLDDRRPAGDRRLAAQWLELAAQFVGEVLHACEVGLHRVQFSERLLLALAVLEDARGLLDEGAAAHGVGVQDGVELALADDDVHLAADAGVGQQLLDVEQPAGVAVDLVLAAAVAEHRPRDGDLGVVDGQRAVGVVDGQRDLGAAERGAPGGAGEDDVLHLAAAQRLGALFAHDPAERVHDIGLARAVRADDARDPRLEPERGRRGERLEPAEGQGLEVHDFGLYPAPSAHSTNPRSRAVSPGNAQGRPKVKTVKGCSVQEMTGQRAGRRRKGRRRRPLQL</sequence>
<proteinExistence type="predicted"/>